<keyword evidence="1" id="KW-0472">Membrane</keyword>
<evidence type="ECO:0000256" key="1">
    <source>
        <dbReference type="SAM" id="Phobius"/>
    </source>
</evidence>
<keyword evidence="1" id="KW-0812">Transmembrane</keyword>
<accession>A0A6B3NL77</accession>
<feature type="transmembrane region" description="Helical" evidence="1">
    <location>
        <begin position="84"/>
        <end position="105"/>
    </location>
</feature>
<comment type="caution">
    <text evidence="2">The sequence shown here is derived from an EMBL/GenBank/DDBJ whole genome shotgun (WGS) entry which is preliminary data.</text>
</comment>
<evidence type="ECO:0000313" key="2">
    <source>
        <dbReference type="EMBL" id="NER31182.1"/>
    </source>
</evidence>
<organism evidence="2">
    <name type="scientific">Symploca sp. SIO1C4</name>
    <dbReference type="NCBI Taxonomy" id="2607765"/>
    <lineage>
        <taxon>Bacteria</taxon>
        <taxon>Bacillati</taxon>
        <taxon>Cyanobacteriota</taxon>
        <taxon>Cyanophyceae</taxon>
        <taxon>Coleofasciculales</taxon>
        <taxon>Coleofasciculaceae</taxon>
        <taxon>Symploca</taxon>
    </lineage>
</organism>
<sequence length="139" mass="15417">MADGTKLQSILMSLDENKTDKSSNGLKVEVAIIILVVVAKIVIIVFWLGVGWPNELQDNFSNLLIVETLKNYLNYQEQLRVSRAQFVTTLVAILGAIGVVFNLYYTGKREEAFNTFNKSAIAANKSKELGLVPPTCKTH</sequence>
<protein>
    <submittedName>
        <fullName evidence="2">Uncharacterized protein</fullName>
    </submittedName>
</protein>
<reference evidence="2" key="1">
    <citation type="submission" date="2019-11" db="EMBL/GenBank/DDBJ databases">
        <title>Genomic insights into an expanded diversity of filamentous marine cyanobacteria reveals the extraordinary biosynthetic potential of Moorea and Okeania.</title>
        <authorList>
            <person name="Ferreira Leao T."/>
            <person name="Wang M."/>
            <person name="Moss N."/>
            <person name="Da Silva R."/>
            <person name="Sanders J."/>
            <person name="Nurk S."/>
            <person name="Gurevich A."/>
            <person name="Humphrey G."/>
            <person name="Reher R."/>
            <person name="Zhu Q."/>
            <person name="Belda-Ferre P."/>
            <person name="Glukhov E."/>
            <person name="Rex R."/>
            <person name="Dorrestein P.C."/>
            <person name="Knight R."/>
            <person name="Pevzner P."/>
            <person name="Gerwick W.H."/>
            <person name="Gerwick L."/>
        </authorList>
    </citation>
    <scope>NUCLEOTIDE SEQUENCE</scope>
    <source>
        <strain evidence="2">SIO1C4</strain>
    </source>
</reference>
<dbReference type="AlphaFoldDB" id="A0A6B3NL77"/>
<name>A0A6B3NL77_9CYAN</name>
<proteinExistence type="predicted"/>
<keyword evidence="1" id="KW-1133">Transmembrane helix</keyword>
<feature type="transmembrane region" description="Helical" evidence="1">
    <location>
        <begin position="30"/>
        <end position="50"/>
    </location>
</feature>
<gene>
    <name evidence="2" type="ORF">F6J89_27065</name>
</gene>
<dbReference type="EMBL" id="JAAHFQ010000741">
    <property type="protein sequence ID" value="NER31182.1"/>
    <property type="molecule type" value="Genomic_DNA"/>
</dbReference>